<protein>
    <submittedName>
        <fullName evidence="1">Tegument protein UL88</fullName>
    </submittedName>
</protein>
<dbReference type="InterPro" id="IPR006772">
    <property type="entry name" value="Herpes_BTRF1"/>
</dbReference>
<name>A0A1Z1NE16_9GAMA</name>
<dbReference type="RefSeq" id="YP_009388524.1">
    <property type="nucleotide sequence ID" value="NC_035117.1"/>
</dbReference>
<proteinExistence type="predicted"/>
<accession>A0A1Z1NE16</accession>
<organism evidence="1">
    <name type="scientific">Common bottlenose dolphin gammaherpesvirus 1 strain Sarasota</name>
    <dbReference type="NCBI Taxonomy" id="2022783"/>
    <lineage>
        <taxon>Viruses</taxon>
        <taxon>Duplodnaviria</taxon>
        <taxon>Heunggongvirae</taxon>
        <taxon>Peploviricota</taxon>
        <taxon>Herviviricetes</taxon>
        <taxon>Herpesvirales</taxon>
        <taxon>Orthoherpesviridae</taxon>
        <taxon>Gammaherpesvirinae</taxon>
        <taxon>Bossavirus</taxon>
        <taxon>Bossavirus delphinidgamma1</taxon>
        <taxon>Delphinid gammaherpesvirus 1</taxon>
    </lineage>
</organism>
<sequence>MLKIKHPGASLSRGMVRLGNGRIVFHMINSRELAALLGWPGPCVPAPLLFTRFFPTATDYVPLYLDREPLVSMVRLILSPHPLILKSFLVVGFHQTNGAPVLLSRPIVRSRHFADAEIKVSSSLMSCTKTDFSDAVIFDDGAHGDVENVCAWRRVAIREELNHQVEFLKHEPVVKIWSGLPKPGLRAQGAPKPILKKSRGGQEAPNIDAAGPQAKLFYAIRNHVPSLTQSTAHAFNTVRIMSQSNNSVWLFPEGNLSSVQNLYVKHVILRRLGLENAAGDLETLYLPHATGGDLIAAEISAFEAIVGQSLRRAEDIIFCLDFIGQSNLPYLVKREARQRPIRLALEKYFLMFPPRNRENAVLFGVVVVNFLCRGVSLSKVAKFLQRYMDVPARPKNTNLLKMYALLTI</sequence>
<dbReference type="GeneID" id="33194238"/>
<evidence type="ECO:0000313" key="1">
    <source>
        <dbReference type="EMBL" id="ARW78086.1"/>
    </source>
</evidence>
<dbReference type="Pfam" id="PF04682">
    <property type="entry name" value="Herpes_BTRF1"/>
    <property type="match status" value="1"/>
</dbReference>
<dbReference type="Proteomes" id="UP000214863">
    <property type="component" value="Segment"/>
</dbReference>
<keyword evidence="2" id="KW-1185">Reference proteome</keyword>
<reference evidence="1" key="1">
    <citation type="submission" date="2017-04" db="EMBL/GenBank/DDBJ databases">
        <title>Genome sequence of delphinid gammaherpesvirus 1 from an Atlantic bottlenose dolphin (Tursiops truncatus).</title>
        <authorList>
            <person name="Davison A.J."/>
            <person name="Subramaniam K."/>
            <person name="Kerr K."/>
            <person name="Jacob J.J."/>
            <person name="Landrau-Giovannetti N."/>
            <person name="Waltzek T.B."/>
        </authorList>
    </citation>
    <scope>NUCLEOTIDE SEQUENCE [LARGE SCALE GENOMIC DNA]</scope>
    <source>
        <strain evidence="1">Sarasota</strain>
    </source>
</reference>
<dbReference type="KEGG" id="vg:33194238"/>
<dbReference type="EMBL" id="KY965444">
    <property type="protein sequence ID" value="ARW78086.1"/>
    <property type="molecule type" value="Genomic_DNA"/>
</dbReference>
<gene>
    <name evidence="1" type="primary">ORF23</name>
</gene>
<evidence type="ECO:0000313" key="2">
    <source>
        <dbReference type="Proteomes" id="UP000214863"/>
    </source>
</evidence>